<evidence type="ECO:0000313" key="1">
    <source>
        <dbReference type="EMBL" id="KAG2572300.1"/>
    </source>
</evidence>
<organism evidence="1 2">
    <name type="scientific">Panicum virgatum</name>
    <name type="common">Blackwell switchgrass</name>
    <dbReference type="NCBI Taxonomy" id="38727"/>
    <lineage>
        <taxon>Eukaryota</taxon>
        <taxon>Viridiplantae</taxon>
        <taxon>Streptophyta</taxon>
        <taxon>Embryophyta</taxon>
        <taxon>Tracheophyta</taxon>
        <taxon>Spermatophyta</taxon>
        <taxon>Magnoliopsida</taxon>
        <taxon>Liliopsida</taxon>
        <taxon>Poales</taxon>
        <taxon>Poaceae</taxon>
        <taxon>PACMAD clade</taxon>
        <taxon>Panicoideae</taxon>
        <taxon>Panicodae</taxon>
        <taxon>Paniceae</taxon>
        <taxon>Panicinae</taxon>
        <taxon>Panicum</taxon>
        <taxon>Panicum sect. Hiantes</taxon>
    </lineage>
</organism>
<comment type="caution">
    <text evidence="1">The sequence shown here is derived from an EMBL/GenBank/DDBJ whole genome shotgun (WGS) entry which is preliminary data.</text>
</comment>
<dbReference type="EMBL" id="CM029049">
    <property type="protein sequence ID" value="KAG2572300.1"/>
    <property type="molecule type" value="Genomic_DNA"/>
</dbReference>
<keyword evidence="2" id="KW-1185">Reference proteome</keyword>
<dbReference type="AlphaFoldDB" id="A0A8T0QE97"/>
<sequence length="158" mass="15839">MPCNLISFSLEFSSAPRITTILIGFGFGGPPPSQSPSHGNLKAQVVPLGRHPHPDGPPAAIPVLEAPEGEVAAGIPHPSSGRGQRPRAVVPVAIKRWHPAAGSQVGLLPAPVAGGQAAPASAGGLARARRAAGLVAVAHRRPAARSRAGLPVPAAGHE</sequence>
<gene>
    <name evidence="1" type="ORF">PVAP13_7KG167185</name>
</gene>
<proteinExistence type="predicted"/>
<dbReference type="Proteomes" id="UP000823388">
    <property type="component" value="Chromosome 7K"/>
</dbReference>
<accession>A0A8T0QE97</accession>
<protein>
    <submittedName>
        <fullName evidence="1">Uncharacterized protein</fullName>
    </submittedName>
</protein>
<name>A0A8T0QE97_PANVG</name>
<reference evidence="1" key="1">
    <citation type="submission" date="2020-05" db="EMBL/GenBank/DDBJ databases">
        <title>WGS assembly of Panicum virgatum.</title>
        <authorList>
            <person name="Lovell J.T."/>
            <person name="Jenkins J."/>
            <person name="Shu S."/>
            <person name="Juenger T.E."/>
            <person name="Schmutz J."/>
        </authorList>
    </citation>
    <scope>NUCLEOTIDE SEQUENCE</scope>
    <source>
        <strain evidence="1">AP13</strain>
    </source>
</reference>
<evidence type="ECO:0000313" key="2">
    <source>
        <dbReference type="Proteomes" id="UP000823388"/>
    </source>
</evidence>